<protein>
    <submittedName>
        <fullName evidence="2">Hydrolase</fullName>
    </submittedName>
</protein>
<keyword evidence="3" id="KW-1185">Reference proteome</keyword>
<organism evidence="2 3">
    <name type="scientific">Bisbaumannia pacifica</name>
    <dbReference type="NCBI Taxonomy" id="77098"/>
    <lineage>
        <taxon>Bacteria</taxon>
        <taxon>Pseudomonadati</taxon>
        <taxon>Pseudomonadota</taxon>
        <taxon>Gammaproteobacteria</taxon>
        <taxon>Oceanospirillales</taxon>
        <taxon>Halomonadaceae</taxon>
        <taxon>Bisbaumannia</taxon>
    </lineage>
</organism>
<dbReference type="GO" id="GO:0016787">
    <property type="term" value="F:hydrolase activity"/>
    <property type="evidence" value="ECO:0007669"/>
    <property type="project" value="UniProtKB-KW"/>
</dbReference>
<gene>
    <name evidence="2" type="ORF">HPA02_23050</name>
</gene>
<evidence type="ECO:0000259" key="1">
    <source>
        <dbReference type="Pfam" id="PF00857"/>
    </source>
</evidence>
<dbReference type="InterPro" id="IPR000868">
    <property type="entry name" value="Isochorismatase-like_dom"/>
</dbReference>
<feature type="domain" description="Isochorismatase-like" evidence="1">
    <location>
        <begin position="8"/>
        <end position="157"/>
    </location>
</feature>
<dbReference type="AlphaFoldDB" id="A0A510X9A0"/>
<dbReference type="InterPro" id="IPR050993">
    <property type="entry name" value="Isochorismatase_domain"/>
</dbReference>
<dbReference type="Gene3D" id="3.40.50.850">
    <property type="entry name" value="Isochorismatase-like"/>
    <property type="match status" value="1"/>
</dbReference>
<accession>A0A510X9A0</accession>
<name>A0A510X9A0_9GAMM</name>
<reference evidence="2 3" key="1">
    <citation type="submission" date="2019-07" db="EMBL/GenBank/DDBJ databases">
        <title>Whole genome shotgun sequence of Halomonas pacifica NBRC 102220.</title>
        <authorList>
            <person name="Hosoyama A."/>
            <person name="Uohara A."/>
            <person name="Ohji S."/>
            <person name="Ichikawa N."/>
        </authorList>
    </citation>
    <scope>NUCLEOTIDE SEQUENCE [LARGE SCALE GENOMIC DNA]</scope>
    <source>
        <strain evidence="2 3">NBRC 102220</strain>
    </source>
</reference>
<dbReference type="SUPFAM" id="SSF52499">
    <property type="entry name" value="Isochorismatase-like hydrolases"/>
    <property type="match status" value="1"/>
</dbReference>
<dbReference type="RefSeq" id="WP_146803362.1">
    <property type="nucleotide sequence ID" value="NZ_BJUK01000026.1"/>
</dbReference>
<evidence type="ECO:0000313" key="2">
    <source>
        <dbReference type="EMBL" id="GEK48022.1"/>
    </source>
</evidence>
<keyword evidence="2" id="KW-0378">Hydrolase</keyword>
<dbReference type="EMBL" id="BJUK01000026">
    <property type="protein sequence ID" value="GEK48022.1"/>
    <property type="molecule type" value="Genomic_DNA"/>
</dbReference>
<dbReference type="PANTHER" id="PTHR14119">
    <property type="entry name" value="HYDROLASE"/>
    <property type="match status" value="1"/>
</dbReference>
<sequence length="191" mass="21464">MRLESEESLLLIVDLQSRLLPVIHGGEQAVEEAGWLGEVAQALSVPVWITEQYPQGLGGSDPRLVARLPEARIFQKAHFGVHDEATFAEALRESGKRQVVICGSEAHICVMQSALGLLDAGYEVYWLVEATASRRPEEARLARERVTAMGAIPVSADMVAYEWLNRCDDERFKAVHRAYLRERSDRSLRFF</sequence>
<dbReference type="Pfam" id="PF00857">
    <property type="entry name" value="Isochorismatase"/>
    <property type="match status" value="1"/>
</dbReference>
<evidence type="ECO:0000313" key="3">
    <source>
        <dbReference type="Proteomes" id="UP000321275"/>
    </source>
</evidence>
<dbReference type="Proteomes" id="UP000321275">
    <property type="component" value="Unassembled WGS sequence"/>
</dbReference>
<proteinExistence type="predicted"/>
<dbReference type="PANTHER" id="PTHR14119:SF3">
    <property type="entry name" value="ISOCHORISMATASE DOMAIN-CONTAINING PROTEIN 2"/>
    <property type="match status" value="1"/>
</dbReference>
<comment type="caution">
    <text evidence="2">The sequence shown here is derived from an EMBL/GenBank/DDBJ whole genome shotgun (WGS) entry which is preliminary data.</text>
</comment>
<dbReference type="OrthoDB" id="9796958at2"/>
<dbReference type="InterPro" id="IPR036380">
    <property type="entry name" value="Isochorismatase-like_sf"/>
</dbReference>